<dbReference type="SMART" id="SM00028">
    <property type="entry name" value="TPR"/>
    <property type="match status" value="7"/>
</dbReference>
<dbReference type="InterPro" id="IPR019734">
    <property type="entry name" value="TPR_rpt"/>
</dbReference>
<protein>
    <submittedName>
        <fullName evidence="2">TPR repeat family protein</fullName>
    </submittedName>
</protein>
<dbReference type="PATRIC" id="fig|1339352.3.peg.669"/>
<dbReference type="RefSeq" id="WP_012055959.1">
    <property type="nucleotide sequence ID" value="NZ_JNHM01000011.1"/>
</dbReference>
<reference evidence="2 3" key="1">
    <citation type="submission" date="2014-04" db="EMBL/GenBank/DDBJ databases">
        <authorList>
            <person name="Sears C."/>
            <person name="Carroll K."/>
            <person name="Sack B.R."/>
            <person name="Qadri F."/>
            <person name="Myers L.L."/>
            <person name="Chung G.-T."/>
            <person name="Escheverria P."/>
            <person name="Fraser C.M."/>
            <person name="Sadzewicz L."/>
            <person name="Shefchek K.A."/>
            <person name="Tallon L."/>
            <person name="Das S.P."/>
            <person name="Daugherty S."/>
            <person name="Mongodin E.F."/>
        </authorList>
    </citation>
    <scope>NUCLEOTIDE SEQUENCE [LARGE SCALE GENOMIC DNA]</scope>
    <source>
        <strain evidence="2 3">3975 RP4</strain>
    </source>
</reference>
<name>A0A069SP07_PHOVU</name>
<dbReference type="Proteomes" id="UP000027661">
    <property type="component" value="Unassembled WGS sequence"/>
</dbReference>
<evidence type="ECO:0000313" key="2">
    <source>
        <dbReference type="EMBL" id="KDS55965.1"/>
    </source>
</evidence>
<evidence type="ECO:0000256" key="1">
    <source>
        <dbReference type="PROSITE-ProRule" id="PRU00339"/>
    </source>
</evidence>
<proteinExistence type="predicted"/>
<sequence>MNYDMSSYFEDPEFKEALAKYEGMVENHTPAYFEADELIDIAEYYTLKGRHKDADKAIDLTLQLHPENTDALVFRIRSLMLQNKKEEAKVVAQLIANSTDRECRFLQADMLMEEDRIEEAEEIFKQLVMDEEYEVDTLLDIIQDYTNANQEEYAGQWVDCLFAHSDMQTLPKTNQRLRDVLCDYYSTFNKPDLAIPYLNMTLNEYPYSIEHWNELGKCHLQQCQYEEANEALDFALAIDDENTDSLTLKAFGYHQAGNLKESCDYYLRLANVSKNKTKAYLALAQIYLEMRDHASAISYIEKLINRKSGLTDYELAELYSDTALCHAYLGHTENGYKYINQALELNEHDAEIRIAAGRFFTIEAQKSDISEEEQENNLRNAEHQFTRALEFTPKEERFDVLFKIGSLYFDEHNFEYANQYFELINKEFPEDADATYFFLAYGYYHQQESASFMHYLAKIRKEIPDMYATMGTGDTILMTDTYFNEALRAIKEDVSTGKINLNKYL</sequence>
<dbReference type="Pfam" id="PF13181">
    <property type="entry name" value="TPR_8"/>
    <property type="match status" value="1"/>
</dbReference>
<dbReference type="AlphaFoldDB" id="A0A069SP07"/>
<dbReference type="Gene3D" id="1.25.40.10">
    <property type="entry name" value="Tetratricopeptide repeat domain"/>
    <property type="match status" value="3"/>
</dbReference>
<dbReference type="GeneID" id="5304901"/>
<organism evidence="2 3">
    <name type="scientific">Phocaeicola vulgatus str. 3975 RP4</name>
    <dbReference type="NCBI Taxonomy" id="1339352"/>
    <lineage>
        <taxon>Bacteria</taxon>
        <taxon>Pseudomonadati</taxon>
        <taxon>Bacteroidota</taxon>
        <taxon>Bacteroidia</taxon>
        <taxon>Bacteroidales</taxon>
        <taxon>Bacteroidaceae</taxon>
        <taxon>Phocaeicola</taxon>
    </lineage>
</organism>
<keyword evidence="1" id="KW-0802">TPR repeat</keyword>
<feature type="repeat" description="TPR" evidence="1">
    <location>
        <begin position="209"/>
        <end position="242"/>
    </location>
</feature>
<dbReference type="EMBL" id="JNHM01000011">
    <property type="protein sequence ID" value="KDS55965.1"/>
    <property type="molecule type" value="Genomic_DNA"/>
</dbReference>
<gene>
    <name evidence="2" type="ORF">M099_0696</name>
</gene>
<dbReference type="SUPFAM" id="SSF48452">
    <property type="entry name" value="TPR-like"/>
    <property type="match status" value="3"/>
</dbReference>
<evidence type="ECO:0000313" key="3">
    <source>
        <dbReference type="Proteomes" id="UP000027661"/>
    </source>
</evidence>
<accession>A0A069SP07</accession>
<dbReference type="PROSITE" id="PS50005">
    <property type="entry name" value="TPR"/>
    <property type="match status" value="1"/>
</dbReference>
<dbReference type="InterPro" id="IPR011990">
    <property type="entry name" value="TPR-like_helical_dom_sf"/>
</dbReference>
<dbReference type="PANTHER" id="PTHR12558">
    <property type="entry name" value="CELL DIVISION CYCLE 16,23,27"/>
    <property type="match status" value="1"/>
</dbReference>
<dbReference type="PANTHER" id="PTHR12558:SF13">
    <property type="entry name" value="CELL DIVISION CYCLE PROTEIN 27 HOMOLOG"/>
    <property type="match status" value="1"/>
</dbReference>
<comment type="caution">
    <text evidence="2">The sequence shown here is derived from an EMBL/GenBank/DDBJ whole genome shotgun (WGS) entry which is preliminary data.</text>
</comment>